<dbReference type="AlphaFoldDB" id="A0A196SNL2"/>
<feature type="transmembrane region" description="Helical" evidence="6">
    <location>
        <begin position="183"/>
        <end position="203"/>
    </location>
</feature>
<evidence type="ECO:0000256" key="3">
    <source>
        <dbReference type="ARBA" id="ARBA00022692"/>
    </source>
</evidence>
<feature type="transmembrane region" description="Helical" evidence="6">
    <location>
        <begin position="209"/>
        <end position="238"/>
    </location>
</feature>
<dbReference type="Proteomes" id="UP000078348">
    <property type="component" value="Unassembled WGS sequence"/>
</dbReference>
<keyword evidence="5 6" id="KW-0472">Membrane</keyword>
<dbReference type="InterPro" id="IPR007881">
    <property type="entry name" value="UNC-50"/>
</dbReference>
<comment type="caution">
    <text evidence="7">The sequence shown here is derived from an EMBL/GenBank/DDBJ whole genome shotgun (WGS) entry which is preliminary data.</text>
</comment>
<evidence type="ECO:0000313" key="8">
    <source>
        <dbReference type="Proteomes" id="UP000078348"/>
    </source>
</evidence>
<keyword evidence="3 6" id="KW-0812">Transmembrane</keyword>
<reference evidence="7 8" key="1">
    <citation type="submission" date="2016-05" db="EMBL/GenBank/DDBJ databases">
        <title>Nuclear genome of Blastocystis sp. subtype 1 NandII.</title>
        <authorList>
            <person name="Gentekaki E."/>
            <person name="Curtis B."/>
            <person name="Stairs C."/>
            <person name="Eme L."/>
            <person name="Herman E."/>
            <person name="Klimes V."/>
            <person name="Arias M.C."/>
            <person name="Elias M."/>
            <person name="Hilliou F."/>
            <person name="Klute M."/>
            <person name="Malik S.-B."/>
            <person name="Pightling A."/>
            <person name="Rachubinski R."/>
            <person name="Salas D."/>
            <person name="Schlacht A."/>
            <person name="Suga H."/>
            <person name="Archibald J."/>
            <person name="Ball S.G."/>
            <person name="Clark G."/>
            <person name="Dacks J."/>
            <person name="Van Der Giezen M."/>
            <person name="Tsaousis A."/>
            <person name="Roger A."/>
        </authorList>
    </citation>
    <scope>NUCLEOTIDE SEQUENCE [LARGE SCALE GENOMIC DNA]</scope>
    <source>
        <strain evidence="8">ATCC 50177 / NandII</strain>
    </source>
</reference>
<feature type="transmembrane region" description="Helical" evidence="6">
    <location>
        <begin position="101"/>
        <end position="122"/>
    </location>
</feature>
<sequence>MMNLDITGDARKQNVFTTVYLKRFFSLRQMDLDYTFTQMLQICLSPSKVYKMTAWRKQTKNQWARDDPSFIVITYFFLIVICIAYCFAVRPLCASCVIQTVLQTVFYSLLAGLVIATITWYVSNHYMRIQRPHSPEQSVEWLYALDIHFNSFFPVLLILGVLQYIFLPFLVRTTWLPTLCADLLFAAAITAYSFITFMGYMYLPFIKTPFVILVVGGCVVCVVLCLMLFGVNITEWWIRQYFSRM</sequence>
<dbReference type="STRING" id="478820.A0A196SNL2"/>
<dbReference type="PANTHER" id="PTHR12841:SF6">
    <property type="entry name" value="PROTEIN UNC-50 HOMOLOG"/>
    <property type="match status" value="1"/>
</dbReference>
<evidence type="ECO:0000256" key="2">
    <source>
        <dbReference type="ARBA" id="ARBA00006293"/>
    </source>
</evidence>
<gene>
    <name evidence="7" type="ORF">AV274_0851</name>
</gene>
<protein>
    <submittedName>
        <fullName evidence="7">UNC-50 family protein</fullName>
    </submittedName>
</protein>
<accession>A0A196SNL2</accession>
<evidence type="ECO:0000256" key="6">
    <source>
        <dbReference type="SAM" id="Phobius"/>
    </source>
</evidence>
<keyword evidence="8" id="KW-1185">Reference proteome</keyword>
<keyword evidence="4 6" id="KW-1133">Transmembrane helix</keyword>
<feature type="transmembrane region" description="Helical" evidence="6">
    <location>
        <begin position="70"/>
        <end position="89"/>
    </location>
</feature>
<dbReference type="EMBL" id="LXWW01000031">
    <property type="protein sequence ID" value="OAO17434.1"/>
    <property type="molecule type" value="Genomic_DNA"/>
</dbReference>
<comment type="similarity">
    <text evidence="2">Belongs to the unc-50 family.</text>
</comment>
<dbReference type="GO" id="GO:0000139">
    <property type="term" value="C:Golgi membrane"/>
    <property type="evidence" value="ECO:0007669"/>
    <property type="project" value="TreeGrafter"/>
</dbReference>
<dbReference type="OrthoDB" id="10027013at2759"/>
<name>A0A196SNL2_BLAHN</name>
<evidence type="ECO:0000256" key="5">
    <source>
        <dbReference type="ARBA" id="ARBA00023136"/>
    </source>
</evidence>
<dbReference type="PANTHER" id="PTHR12841">
    <property type="entry name" value="PROTEIN UNC-50 HOMOLOG"/>
    <property type="match status" value="1"/>
</dbReference>
<evidence type="ECO:0000256" key="4">
    <source>
        <dbReference type="ARBA" id="ARBA00022989"/>
    </source>
</evidence>
<proteinExistence type="inferred from homology"/>
<feature type="transmembrane region" description="Helical" evidence="6">
    <location>
        <begin position="151"/>
        <end position="171"/>
    </location>
</feature>
<evidence type="ECO:0000313" key="7">
    <source>
        <dbReference type="EMBL" id="OAO17434.1"/>
    </source>
</evidence>
<dbReference type="Pfam" id="PF05216">
    <property type="entry name" value="UNC-50"/>
    <property type="match status" value="1"/>
</dbReference>
<organism evidence="7 8">
    <name type="scientific">Blastocystis sp. subtype 1 (strain ATCC 50177 / NandII)</name>
    <dbReference type="NCBI Taxonomy" id="478820"/>
    <lineage>
        <taxon>Eukaryota</taxon>
        <taxon>Sar</taxon>
        <taxon>Stramenopiles</taxon>
        <taxon>Bigyra</taxon>
        <taxon>Opalozoa</taxon>
        <taxon>Opalinata</taxon>
        <taxon>Blastocystidae</taxon>
        <taxon>Blastocystis</taxon>
    </lineage>
</organism>
<comment type="subcellular location">
    <subcellularLocation>
        <location evidence="1">Membrane</location>
        <topology evidence="1">Multi-pass membrane protein</topology>
    </subcellularLocation>
</comment>
<evidence type="ECO:0000256" key="1">
    <source>
        <dbReference type="ARBA" id="ARBA00004141"/>
    </source>
</evidence>